<keyword evidence="1" id="KW-0449">Lipoprotein</keyword>
<dbReference type="EMBL" id="CP002565">
    <property type="protein sequence ID" value="AEB68858.1"/>
    <property type="molecule type" value="Genomic_DNA"/>
</dbReference>
<dbReference type="RefSeq" id="WP_013719888.1">
    <property type="nucleotide sequence ID" value="NC_015416.1"/>
</dbReference>
<proteinExistence type="predicted"/>
<reference evidence="1 2" key="1">
    <citation type="journal article" date="2011" name="J. Bacteriol.">
        <title>Complete genome sequence of Methanosaeta concilii, a specialist in aceticlastic methanogenesis.</title>
        <authorList>
            <person name="Barber R.D."/>
            <person name="Zhang L."/>
            <person name="Harnack M."/>
            <person name="Olson M.V."/>
            <person name="Kaul R."/>
            <person name="Ingram-Smith C."/>
            <person name="Smith K.S."/>
        </authorList>
    </citation>
    <scope>NUCLEOTIDE SEQUENCE [LARGE SCALE GENOMIC DNA]</scope>
    <source>
        <strain evidence="2">ATCC 5969 / DSM 3671 / JCM 10134 / NBRC 103675 / OCM 69 / GP-6</strain>
    </source>
</reference>
<evidence type="ECO:0000313" key="1">
    <source>
        <dbReference type="EMBL" id="AEB68858.1"/>
    </source>
</evidence>
<dbReference type="InParanoid" id="F4BYI6"/>
<keyword evidence="2" id="KW-1185">Reference proteome</keyword>
<dbReference type="PROSITE" id="PS51257">
    <property type="entry name" value="PROKAR_LIPOPROTEIN"/>
    <property type="match status" value="1"/>
</dbReference>
<organism evidence="1 2">
    <name type="scientific">Methanothrix soehngenii (strain ATCC 5969 / DSM 3671 / JCM 10134 / NBRC 103675 / OCM 69 / GP-6)</name>
    <name type="common">Methanosaeta concilii</name>
    <dbReference type="NCBI Taxonomy" id="990316"/>
    <lineage>
        <taxon>Archaea</taxon>
        <taxon>Methanobacteriati</taxon>
        <taxon>Methanobacteriota</taxon>
        <taxon>Stenosarchaea group</taxon>
        <taxon>Methanomicrobia</taxon>
        <taxon>Methanotrichales</taxon>
        <taxon>Methanotrichaceae</taxon>
        <taxon>Methanothrix</taxon>
    </lineage>
</organism>
<dbReference type="GeneID" id="43447406"/>
<dbReference type="KEGG" id="mcj:MCON_2397"/>
<protein>
    <submittedName>
        <fullName evidence="1">Lipoprotein, putative</fullName>
    </submittedName>
</protein>
<dbReference type="STRING" id="990316.MCON_2397"/>
<sequence length="243" mass="26525">MFITCKLCYLLLISTLILVSCSDAHDILGPGVDPGEAAAGSYGEISVTYSSTPYMGTSYGSYAGSNGSSFNAYPKESSANSQTTSASATQPAATAPISGAEAYVFPEPSDSEKDALLNYNVLTGAPSLVYYNQIMLEWRTFVSSFPKNAPMLWINTQGGWQWYSTCPLGGWLQEVIFIHEKGNLRMYESYPDQTVVYYDFGIAAPGYHYLWFNGDTPGRRSQLITVNDMPSNASHIPQVAFLL</sequence>
<dbReference type="Proteomes" id="UP000007807">
    <property type="component" value="Chromosome"/>
</dbReference>
<accession>F4BYI6</accession>
<name>F4BYI6_METSG</name>
<dbReference type="HOGENOM" id="CLU_1140564_0_0_2"/>
<dbReference type="AlphaFoldDB" id="F4BYI6"/>
<gene>
    <name evidence="1" type="ordered locus">MCON_2397</name>
</gene>
<evidence type="ECO:0000313" key="2">
    <source>
        <dbReference type="Proteomes" id="UP000007807"/>
    </source>
</evidence>